<evidence type="ECO:0000259" key="8">
    <source>
        <dbReference type="PROSITE" id="PS51284"/>
    </source>
</evidence>
<dbReference type="PROSITE" id="PS50222">
    <property type="entry name" value="EF_HAND_2"/>
    <property type="match status" value="1"/>
</dbReference>
<keyword evidence="3" id="KW-0862">Zinc</keyword>
<dbReference type="SUPFAM" id="SSF57850">
    <property type="entry name" value="RING/U-box"/>
    <property type="match status" value="2"/>
</dbReference>
<dbReference type="GeneID" id="109472781"/>
<evidence type="ECO:0000313" key="10">
    <source>
        <dbReference type="RefSeq" id="XP_019628196.1"/>
    </source>
</evidence>
<dbReference type="InterPro" id="IPR047052">
    <property type="entry name" value="ZZEF1_APC10"/>
</dbReference>
<reference evidence="10" key="1">
    <citation type="submission" date="2025-08" db="UniProtKB">
        <authorList>
            <consortium name="RefSeq"/>
        </authorList>
    </citation>
    <scope>IDENTIFICATION</scope>
    <source>
        <tissue evidence="10">Gonad</tissue>
    </source>
</reference>
<dbReference type="SMART" id="SM00291">
    <property type="entry name" value="ZnF_ZZ"/>
    <property type="match status" value="2"/>
</dbReference>
<dbReference type="PROSITE" id="PS51284">
    <property type="entry name" value="DOC"/>
    <property type="match status" value="1"/>
</dbReference>
<evidence type="ECO:0000256" key="5">
    <source>
        <dbReference type="SAM" id="MobiDB-lite"/>
    </source>
</evidence>
<dbReference type="InterPro" id="IPR043145">
    <property type="entry name" value="Znf_ZZ_sf"/>
</dbReference>
<protein>
    <submittedName>
        <fullName evidence="10">Zinc finger ZZ-type and EF-hand domain-containing protein 1-like</fullName>
    </submittedName>
</protein>
<dbReference type="InterPro" id="IPR008979">
    <property type="entry name" value="Galactose-bd-like_sf"/>
</dbReference>
<proteinExistence type="predicted"/>
<dbReference type="GO" id="GO:0008270">
    <property type="term" value="F:zinc ion binding"/>
    <property type="evidence" value="ECO:0007669"/>
    <property type="project" value="UniProtKB-KW"/>
</dbReference>
<dbReference type="PROSITE" id="PS50135">
    <property type="entry name" value="ZF_ZZ_2"/>
    <property type="match status" value="2"/>
</dbReference>
<feature type="domain" description="EF-hand" evidence="7">
    <location>
        <begin position="102"/>
        <end position="134"/>
    </location>
</feature>
<feature type="region of interest" description="Disordered" evidence="5">
    <location>
        <begin position="1905"/>
        <end position="2051"/>
    </location>
</feature>
<evidence type="ECO:0000259" key="7">
    <source>
        <dbReference type="PROSITE" id="PS50222"/>
    </source>
</evidence>
<organism evidence="9 10">
    <name type="scientific">Branchiostoma belcheri</name>
    <name type="common">Amphioxus</name>
    <dbReference type="NCBI Taxonomy" id="7741"/>
    <lineage>
        <taxon>Eukaryota</taxon>
        <taxon>Metazoa</taxon>
        <taxon>Chordata</taxon>
        <taxon>Cephalochordata</taxon>
        <taxon>Leptocardii</taxon>
        <taxon>Amphioxiformes</taxon>
        <taxon>Branchiostomatidae</taxon>
        <taxon>Branchiostoma</taxon>
    </lineage>
</organism>
<dbReference type="InterPro" id="IPR000433">
    <property type="entry name" value="Znf_ZZ"/>
</dbReference>
<dbReference type="InterPro" id="IPR004939">
    <property type="entry name" value="APC_su10/DOC_dom"/>
</dbReference>
<dbReference type="Pfam" id="PF00569">
    <property type="entry name" value="ZZ"/>
    <property type="match status" value="2"/>
</dbReference>
<dbReference type="Proteomes" id="UP000515135">
    <property type="component" value="Unplaced"/>
</dbReference>
<feature type="compositionally biased region" description="Low complexity" evidence="5">
    <location>
        <begin position="1907"/>
        <end position="1920"/>
    </location>
</feature>
<keyword evidence="1" id="KW-0479">Metal-binding</keyword>
<feature type="compositionally biased region" description="Acidic residues" evidence="5">
    <location>
        <begin position="9"/>
        <end position="22"/>
    </location>
</feature>
<name>A0A6P4ZEU1_BRABE</name>
<feature type="domain" description="ZZ-type" evidence="6">
    <location>
        <begin position="1774"/>
        <end position="1829"/>
    </location>
</feature>
<dbReference type="PANTHER" id="PTHR22772">
    <property type="entry name" value="NOVEL ZZ TYPE ZINC FINGER DOMAIN CONTAINING PROTEIN"/>
    <property type="match status" value="1"/>
</dbReference>
<feature type="region of interest" description="Disordered" evidence="5">
    <location>
        <begin position="1"/>
        <end position="33"/>
    </location>
</feature>
<evidence type="ECO:0000256" key="3">
    <source>
        <dbReference type="ARBA" id="ARBA00022833"/>
    </source>
</evidence>
<evidence type="ECO:0000256" key="4">
    <source>
        <dbReference type="PROSITE-ProRule" id="PRU00228"/>
    </source>
</evidence>
<dbReference type="Gene3D" id="2.60.120.260">
    <property type="entry name" value="Galactose-binding domain-like"/>
    <property type="match status" value="1"/>
</dbReference>
<dbReference type="InterPro" id="IPR035914">
    <property type="entry name" value="Sperma_CUB_dom_sf"/>
</dbReference>
<evidence type="ECO:0000256" key="2">
    <source>
        <dbReference type="ARBA" id="ARBA00022771"/>
    </source>
</evidence>
<sequence>MGSNVSQSDSDDDFLSDDPSDGEEARDPTQIRGGRKSFDLDLLFDHGKLRDAASKIKDGLPENVLQQHQGHLIRWLEDRSARNEETVSLSQFCDQLMNHRGVGREESEQAFSQFDTEGDGYTEVQAMLETLKSSNGANLQGELNYVVRSLQSCILTPGFVDVFASDRHSVSQHGKRMLNFLLRNRTPSSALPFSILDGFNNTSAMRMAVLRDHLHQLKGAMSESEEAIAISPTQEQRVISKCYKGIDVSTNKADVHRMTDGDMSTYWQSDGSARSHWVRIHMKPNVVLKQLAIHVQSSDQSYMPQTVTVSVGKSPTSLHEIKEVRIPSHVTGDVTLLENARMHYPVVQINIRRCHSDGCDTRIHGLKTLGFKMSEDRGVSIADASAVWYLSVLASTATASIPTNPALAQTILTHTRQALRHMPPLSLLPGSKACPSFLSPTLLDEIERFLKTIVVTEEEKVQSADGLLVLMSLSLARGRLVSVLETLSLLAENQDMEMLAVPLLKSMHKVTENFWRKYGYPLQLSLTGCDGGQKDNNCPPSIVLTSDWSTETYYTAMGKKTVNFFFRTEGETAVQLTRVRIKVPKGGTGAKSGMLFLYNAADEFDLETHSRRFREYDKMTSSQYDVMNKMRSVGVGKAEETPIAFFTFEEDWDEVDVNVDVCTRGTFVLLKITGPRSDSAERVGLMGVKFYGFQRPHTANAAEDIGINQSSRITVDDNNPIDAVTVFIRMLSFLVDMTRDAPAKKDSFRSSKLQTIDLTGVSIEMLWKLYCHIPGKDKIWGERIAKVKLLQLLKCCFPFLAATAAACKEKEKQEAKQNSSGEIAAGAMFTHLCDVVDSPEKHLKPIKVVAEQVILDGASVFFPDKDARRKQLFQMMDTISSQEQPASAVLTFQSLCQFFSSVDPSGLLALPTADTKEDFKVDQALAVMDTLLSVAHRECSATLAGEKGSNGRASFLVRLLCSLQGSLATWCCKQMEGDDSNKGAPTQESVGLATTLLQKYTFLLSRHCTELLGKLVEMGEKAEAALANLQHSFLATALPQMIVWLMLLCEKPIPHVSTMHTLQPVAAELHRLAKNLTNTFYKLDSEQWSSIGNDQVVLRTWNVESPHNYENNQHSTQIFTCPGATHFVVEFDQRSETEKRYDYLEFTDARGVRTRYDQKVGTEKWPLKVTFRGSHRLQFLFHSDSSNNEWGYKFKVTARGSPDVPLPWLFDLQLGLSRLVGRLCGTALGKAQIVDKDTKDEENLLQRNELWGTLFRGGYLVGRLTRSLSGLHTSQPATTDVHSFLLNMAEGSVDAPAARQLLAKCQEACPNPRLGGDLLDRTIAAVFGALLWHTQELREEVEQYMGKEGTPVPEGITQAYMAAESLRPYLLDQRQKLIVSSDAEKTDDKKDEPPSALPKLFATPDNLILACKDKALFLLQFSGLARYGMSIRVESQTDLRPKMQRSMSRKLSRQVSVDRSNRKQFHAVVLHPPNPALGMGTTYGLEQESYLGREAEDQYASFKLVLDFMRDVSITKDKVERLLQERLQKAQTVADAYRFAAEYLKTMAEPKDFQVPVVLFLQELLCSQQQFPAHYASGMEGCGLDLEAQVRTSYYTLVRRLVHVVNTFPQGNGAQHLNATFDLLQASLVHFLDIDWQPYDLGFVREIGLPAMLLQMAKSSISLHDVSTRQEDEEKEDKQYTDCMKWFNDCKNNHTPWFTMINDAADQEEKRAMHMFVARFCDLLDVEIRCDGCEKVLPGQRYRCLQCSDMDLCNTCFLDGAKPEGHEDDHDLVHLQFKCDQCQAFIVGTRIHCNTCEDFDLCLGCSKARDYPECHKENHDVTTYQLKTISSNNPSTGQHIKTYIHNHGWLLFSSLALSLSKDLHNNNLAGQYLTNAQELLKGCVELITQCLKHIVPEGKSLPTRSQSMAALSPSSGPASPGFHPVLKSISFPGFPTVGKDGTEEVGSEKDKSKTSQDEAKRKEDSKSEEKGATAVATKKEDDVGVAAAKDEEKEKVKTTSSSEEKEKDPPSTGATEKKDEEKEEASSEDKKEKTEGAEKTEEKSPKVKQSKDGWSLDKAFAECSQERILGLLAAMLPEPGKGPDCAMDVFNVSKLLPLLFDIVKGGAGYNINTQHLALGLLQKFLRRINPNASDTAIVVCFAWPSITPEFLTGQTTVDFLFSLGASCLEWRGLDWVAPLATALQSLCQTKQWRPLLNTRFSKSLDSLPTDLSLSHVFALFVMAGFPEVLCPGSQATLQDNVGDIKPVVVVKHFSEKGEVMVMDVRSRRRKTVKDYQLDHQVQQEPVLDGERFGKLLTILSGVSRELVEAREDRSRVERVWVLALTLKAVLLCIRNDKNGRCTRDLVEQGLCPALVQLASKGTGFSRQWLLKDLEVLGVTLYRPEKPNSEEKASSETSSDSEATPASKDVTPDMPVAQGLDPCEGLDEATKICFQITHEALGAPMAILRAIYELHGKQTNDLLDEVQKCFDGDAFHASEEVRKMAAKWQVTSEEPKVEHTPEDFESRATDVGVIPFIPLPMKPSAHLVAVEEPSTCGEKLIKTSEAELRDSYEKQQRSKSSALLKKEVQTHGKAASRKYLYQVNMAVATLYARHVLCSVLANWPESSTIKSETLGFPPGLETHLASLLDLLQRVVEKDDFQQVVENVVTHCGSEMLAVFAKATCQFMEETNLATETKESAHPYKSNTEITDKVHIPNAVFLSVRFDPQCHTEEDCDELAMSSSKDLKQDRHVFSGPHNKWAGFDIPGDTLYYKFEGDSSSKLWGFKFTVTGGRSGRFNTGYVILNTLLSKSTVFCHLPIKLLWEWLVQVACRQTSQQRLKVVELLLRILTACSLRSYGNAPPDQDIDLSLLKPLWKLYSTMPDNTDSSATILPPLQRALTELFILAEDLAMEWGIEDSYLLQVMDEDAFRKSAAQGLRNVAAISLAIKYKNKATDAVEQAPAAPKAP</sequence>
<keyword evidence="2 4" id="KW-0863">Zinc-finger</keyword>
<dbReference type="Pfam" id="PF03256">
    <property type="entry name" value="ANAPC10"/>
    <property type="match status" value="1"/>
</dbReference>
<dbReference type="InterPro" id="IPR040099">
    <property type="entry name" value="ZZEF1"/>
</dbReference>
<keyword evidence="9" id="KW-1185">Reference proteome</keyword>
<dbReference type="InterPro" id="IPR002048">
    <property type="entry name" value="EF_hand_dom"/>
</dbReference>
<dbReference type="SUPFAM" id="SSF49785">
    <property type="entry name" value="Galactose-binding domain-like"/>
    <property type="match status" value="1"/>
</dbReference>
<dbReference type="PROSITE" id="PS01357">
    <property type="entry name" value="ZF_ZZ_1"/>
    <property type="match status" value="1"/>
</dbReference>
<dbReference type="GO" id="GO:0005509">
    <property type="term" value="F:calcium ion binding"/>
    <property type="evidence" value="ECO:0007669"/>
    <property type="project" value="InterPro"/>
</dbReference>
<dbReference type="SMART" id="SM01337">
    <property type="entry name" value="APC10"/>
    <property type="match status" value="1"/>
</dbReference>
<gene>
    <name evidence="10" type="primary">LOC109472781</name>
</gene>
<dbReference type="RefSeq" id="XP_019628196.1">
    <property type="nucleotide sequence ID" value="XM_019772637.1"/>
</dbReference>
<evidence type="ECO:0000259" key="6">
    <source>
        <dbReference type="PROSITE" id="PS50135"/>
    </source>
</evidence>
<evidence type="ECO:0000313" key="9">
    <source>
        <dbReference type="Proteomes" id="UP000515135"/>
    </source>
</evidence>
<dbReference type="Gene3D" id="2.60.120.290">
    <property type="entry name" value="Spermadhesin, CUB domain"/>
    <property type="match status" value="1"/>
</dbReference>
<dbReference type="CDD" id="cd02249">
    <property type="entry name" value="ZZ"/>
    <property type="match status" value="1"/>
</dbReference>
<feature type="compositionally biased region" description="Low complexity" evidence="5">
    <location>
        <begin position="2394"/>
        <end position="2406"/>
    </location>
</feature>
<feature type="compositionally biased region" description="Basic and acidic residues" evidence="5">
    <location>
        <begin position="1940"/>
        <end position="2051"/>
    </location>
</feature>
<dbReference type="OrthoDB" id="661148at2759"/>
<dbReference type="Gene3D" id="3.30.60.90">
    <property type="match status" value="2"/>
</dbReference>
<dbReference type="SUPFAM" id="SSF49854">
    <property type="entry name" value="Spermadhesin, CUB domain"/>
    <property type="match status" value="1"/>
</dbReference>
<evidence type="ECO:0000256" key="1">
    <source>
        <dbReference type="ARBA" id="ARBA00022723"/>
    </source>
</evidence>
<dbReference type="PANTHER" id="PTHR22772:SF4">
    <property type="entry name" value="ZINC FINGER ZZ-TYPE AND EF-HAND DOMAIN-CONTAINING PROTEIN 1"/>
    <property type="match status" value="1"/>
</dbReference>
<feature type="domain" description="DOC" evidence="8">
    <location>
        <begin position="216"/>
        <end position="395"/>
    </location>
</feature>
<dbReference type="KEGG" id="bbel:109472781"/>
<feature type="region of interest" description="Disordered" evidence="5">
    <location>
        <begin position="2385"/>
        <end position="2420"/>
    </location>
</feature>
<dbReference type="CDD" id="cd08667">
    <property type="entry name" value="APC10-ZZEF1"/>
    <property type="match status" value="1"/>
</dbReference>
<feature type="domain" description="ZZ-type" evidence="6">
    <location>
        <begin position="1725"/>
        <end position="1780"/>
    </location>
</feature>
<accession>A0A6P4ZEU1</accession>